<organism evidence="1 2">
    <name type="scientific">Deferribacter desulfuricans (strain DSM 14783 / JCM 11476 / NBRC 101012 / SSM1)</name>
    <dbReference type="NCBI Taxonomy" id="639282"/>
    <lineage>
        <taxon>Bacteria</taxon>
        <taxon>Pseudomonadati</taxon>
        <taxon>Deferribacterota</taxon>
        <taxon>Deferribacteres</taxon>
        <taxon>Deferribacterales</taxon>
        <taxon>Deferribacteraceae</taxon>
        <taxon>Deferribacter</taxon>
    </lineage>
</organism>
<dbReference type="KEGG" id="ddf:DEFDS_0009"/>
<dbReference type="AlphaFoldDB" id="D3PA98"/>
<proteinExistence type="predicted"/>
<dbReference type="STRING" id="639282.DEFDS_0009"/>
<reference evidence="1 2" key="1">
    <citation type="journal article" date="2010" name="DNA Res.">
        <title>Bacterial lifestyle in a deep-sea hydrothermal vent chimney revealed by the genome sequence of the thermophilic bacterium Deferribacter desulfuricans SSM1.</title>
        <authorList>
            <person name="Takaki Y."/>
            <person name="Shimamura S."/>
            <person name="Nakagawa S."/>
            <person name="Fukuhara Y."/>
            <person name="Horikawa H."/>
            <person name="Ankai A."/>
            <person name="Harada T."/>
            <person name="Hosoyama A."/>
            <person name="Oguchi A."/>
            <person name="Fukui S."/>
            <person name="Fujita N."/>
            <person name="Takami H."/>
            <person name="Takai K."/>
        </authorList>
    </citation>
    <scope>NUCLEOTIDE SEQUENCE [LARGE SCALE GENOMIC DNA]</scope>
    <source>
        <strain evidence="2">DSM 14783 / JCM 11476 / NBRC 101012 / SSM1</strain>
    </source>
</reference>
<dbReference type="SUPFAM" id="SSF53822">
    <property type="entry name" value="Periplasmic binding protein-like I"/>
    <property type="match status" value="1"/>
</dbReference>
<dbReference type="RefSeq" id="WP_013006769.1">
    <property type="nucleotide sequence ID" value="NC_013939.1"/>
</dbReference>
<name>D3PA98_DEFDS</name>
<evidence type="ECO:0008006" key="3">
    <source>
        <dbReference type="Google" id="ProtNLM"/>
    </source>
</evidence>
<dbReference type="eggNOG" id="ENOG5032N8J">
    <property type="taxonomic scope" value="Bacteria"/>
</dbReference>
<evidence type="ECO:0000313" key="2">
    <source>
        <dbReference type="Proteomes" id="UP000001520"/>
    </source>
</evidence>
<keyword evidence="2" id="KW-1185">Reference proteome</keyword>
<gene>
    <name evidence="1" type="ordered locus">DEFDS_0009</name>
</gene>
<dbReference type="EMBL" id="AP011529">
    <property type="protein sequence ID" value="BAI79521.1"/>
    <property type="molecule type" value="Genomic_DNA"/>
</dbReference>
<protein>
    <recommendedName>
        <fullName evidence="3">Lipoprotein</fullName>
    </recommendedName>
</protein>
<dbReference type="InterPro" id="IPR028082">
    <property type="entry name" value="Peripla_BP_I"/>
</dbReference>
<accession>D3PA98</accession>
<dbReference type="Proteomes" id="UP000001520">
    <property type="component" value="Chromosome"/>
</dbReference>
<sequence>MLELRNLLKGAILFFIVILISCSPVNPNLQNKSIKSYSTLYYITKKADTDDKKFFEKLIKHGSDTDRKNGYVLLGGYYYKIGEYDKSKELLEKYKVKDEFLEYARHLWLFDIYIKSKNKNDLDKIFVKTLKFKNKGGLSSIICSQYSVNQTGNGCLITIYNKTFSKKAEINNNSSLKEVNSKEVIDVKKGTDKVENNTDLVGGENPNFAEEENSVDVLDDKVICVKTDDFNDNVIKGVLLNIKQNNLDIKTDFSDDCNGRWVINTESKKLGDLKYNDIIDFSLNYEEEYQEIYNYLSLNEIYNFYVISSKIDNVSSVEIINDDKNYIKQFFITYNEEIDNDTVSNFVYIGDYSDTFISVPLIKYYAKYPDKVHVIVGTDFLDKKVFDENFNEYFVKSIIVTPVCVVCNEVNKLFNKEFLDFYNMSPDFDSAVGYDIVTYIKNELDGLYLKSNYVSGIKGIKNDRVYREYNFYKIIGKNRLIRMLN</sequence>
<dbReference type="HOGENOM" id="CLU_562274_0_0_0"/>
<dbReference type="OrthoDB" id="9816365at2"/>
<dbReference type="PROSITE" id="PS51257">
    <property type="entry name" value="PROKAR_LIPOPROTEIN"/>
    <property type="match status" value="1"/>
</dbReference>
<evidence type="ECO:0000313" key="1">
    <source>
        <dbReference type="EMBL" id="BAI79521.1"/>
    </source>
</evidence>